<accession>A0A3G1KW49</accession>
<feature type="domain" description="Copper amine oxidase-like N-terminal" evidence="1">
    <location>
        <begin position="412"/>
        <end position="453"/>
    </location>
</feature>
<reference evidence="2 3" key="1">
    <citation type="submission" date="2016-10" db="EMBL/GenBank/DDBJ databases">
        <title>Complete Genome Sequence of Peptococcaceae strain DCMF.</title>
        <authorList>
            <person name="Edwards R.J."/>
            <person name="Holland S.I."/>
            <person name="Deshpande N.P."/>
            <person name="Wong Y.K."/>
            <person name="Ertan H."/>
            <person name="Manefield M."/>
            <person name="Russell T.L."/>
            <person name="Lee M.J."/>
        </authorList>
    </citation>
    <scope>NUCLEOTIDE SEQUENCE [LARGE SCALE GENOMIC DNA]</scope>
    <source>
        <strain evidence="2 3">DCMF</strain>
    </source>
</reference>
<dbReference type="Pfam" id="PF07833">
    <property type="entry name" value="Cu_amine_oxidN1"/>
    <property type="match status" value="1"/>
</dbReference>
<protein>
    <recommendedName>
        <fullName evidence="1">Copper amine oxidase-like N-terminal domain-containing protein</fullName>
    </recommendedName>
</protein>
<dbReference type="EMBL" id="CP017634">
    <property type="protein sequence ID" value="ATW26589.1"/>
    <property type="molecule type" value="Genomic_DNA"/>
</dbReference>
<dbReference type="PROSITE" id="PS51257">
    <property type="entry name" value="PROKAR_LIPOPROTEIN"/>
    <property type="match status" value="1"/>
</dbReference>
<dbReference type="RefSeq" id="WP_148135910.1">
    <property type="nucleotide sequence ID" value="NZ_CP017634.1"/>
</dbReference>
<dbReference type="AlphaFoldDB" id="A0A3G1KW49"/>
<keyword evidence="3" id="KW-1185">Reference proteome</keyword>
<evidence type="ECO:0000313" key="2">
    <source>
        <dbReference type="EMBL" id="ATW26589.1"/>
    </source>
</evidence>
<dbReference type="KEGG" id="fwa:DCMF_19175"/>
<evidence type="ECO:0000313" key="3">
    <source>
        <dbReference type="Proteomes" id="UP000323521"/>
    </source>
</evidence>
<dbReference type="InterPro" id="IPR012854">
    <property type="entry name" value="Cu_amine_oxidase-like_N"/>
</dbReference>
<proteinExistence type="predicted"/>
<gene>
    <name evidence="2" type="ORF">DCMF_19175</name>
</gene>
<name>A0A3G1KW49_FORW1</name>
<evidence type="ECO:0000259" key="1">
    <source>
        <dbReference type="Pfam" id="PF07833"/>
    </source>
</evidence>
<organism evidence="2 3">
    <name type="scientific">Formimonas warabiya</name>
    <dbReference type="NCBI Taxonomy" id="1761012"/>
    <lineage>
        <taxon>Bacteria</taxon>
        <taxon>Bacillati</taxon>
        <taxon>Bacillota</taxon>
        <taxon>Clostridia</taxon>
        <taxon>Eubacteriales</taxon>
        <taxon>Peptococcaceae</taxon>
        <taxon>Candidatus Formimonas</taxon>
    </lineage>
</organism>
<dbReference type="Proteomes" id="UP000323521">
    <property type="component" value="Chromosome"/>
</dbReference>
<dbReference type="OrthoDB" id="2080377at2"/>
<sequence length="489" mass="55811">MKQGKLLVLLLMLLVAVALFTGCSPAEKEFYQIQKESSQLKIYESTGEIQFQMDQLPQELIDNEDPASSILPQLLKHLTFPYSVKVDTEKQLMTATVYFKLGDDLAPQEILSIFSKDHMIYIKIDHLLQFFKALGIEEDSQDFTVFEDKKYLSISEQELLNLLGNDASLAQTKSLENIWDVEKMKKQQELYQKIMAAFMNAFDQYETGIVKKQGNKFVISLTADNIVDVVKPLLVYSVENVDKLATTIKTTIQDLDDEELMMLGLDPQERDVYIQTIDDTATQIKMTGPELITQFEATQNETAQSIHEMFGDSKITVILEKSGSNKYDTQIDAFWDFQVPEQPDSAFTFSFKMNDRTAKSSTFDVPVPAAEDIMTFTDWMSKLPKEMDIEPEYGYYTLTQGLSTDSGEIDTTIINNRTIVPLRQVAEAFQEKIGWDSKKQQAFVEQNGERIYLSGTIRDGSIYVYIKEFEKLGYTITWDSDSGTITLKK</sequence>